<sequence length="264" mass="29648">MKKAFSLLFALTLVFSLSTSVFAEQLDPQGSTKKTKFYRMSNDPAKNKQYLLENGIGFSVADNPQLFVADSGNWNSNEWRHVGSTPTVENSTYVKFYGVVDLYTSKSRSEDDSVVHGLDMKSNIRGQSYLIDCGGGKHCVKYSGINSLRWHITVSNSNITATVQDWAPKGTQRITDGSQVQVTVQPSLAGYSLGSVSKTFPGFADKIVGDGFSQVYTADWIKESGYVKYPDTVYLGALVTYYNPGFKDIEWGWWWQWRYTYDIN</sequence>
<keyword evidence="3" id="KW-1185">Reference proteome</keyword>
<keyword evidence="1" id="KW-0732">Signal</keyword>
<feature type="signal peptide" evidence="1">
    <location>
        <begin position="1"/>
        <end position="23"/>
    </location>
</feature>
<evidence type="ECO:0000256" key="1">
    <source>
        <dbReference type="SAM" id="SignalP"/>
    </source>
</evidence>
<comment type="caution">
    <text evidence="2">The sequence shown here is derived from an EMBL/GenBank/DDBJ whole genome shotgun (WGS) entry which is preliminary data.</text>
</comment>
<reference evidence="3" key="1">
    <citation type="journal article" date="2019" name="Int. J. Syst. Evol. Microbiol.">
        <title>The Global Catalogue of Microorganisms (GCM) 10K type strain sequencing project: providing services to taxonomists for standard genome sequencing and annotation.</title>
        <authorList>
            <consortium name="The Broad Institute Genomics Platform"/>
            <consortium name="The Broad Institute Genome Sequencing Center for Infectious Disease"/>
            <person name="Wu L."/>
            <person name="Ma J."/>
        </authorList>
    </citation>
    <scope>NUCLEOTIDE SEQUENCE [LARGE SCALE GENOMIC DNA]</scope>
    <source>
        <strain evidence="3">CCUG 57263</strain>
    </source>
</reference>
<organism evidence="2 3">
    <name type="scientific">Paenibacillus residui</name>
    <dbReference type="NCBI Taxonomy" id="629724"/>
    <lineage>
        <taxon>Bacteria</taxon>
        <taxon>Bacillati</taxon>
        <taxon>Bacillota</taxon>
        <taxon>Bacilli</taxon>
        <taxon>Bacillales</taxon>
        <taxon>Paenibacillaceae</taxon>
        <taxon>Paenibacillus</taxon>
    </lineage>
</organism>
<name>A0ABW3D6A4_9BACL</name>
<protein>
    <submittedName>
        <fullName evidence="2">Uncharacterized protein</fullName>
    </submittedName>
</protein>
<proteinExistence type="predicted"/>
<evidence type="ECO:0000313" key="2">
    <source>
        <dbReference type="EMBL" id="MFD0869002.1"/>
    </source>
</evidence>
<evidence type="ECO:0000313" key="3">
    <source>
        <dbReference type="Proteomes" id="UP001597120"/>
    </source>
</evidence>
<dbReference type="Proteomes" id="UP001597120">
    <property type="component" value="Unassembled WGS sequence"/>
</dbReference>
<accession>A0ABW3D6A4</accession>
<feature type="chain" id="PRO_5045143097" evidence="1">
    <location>
        <begin position="24"/>
        <end position="264"/>
    </location>
</feature>
<dbReference type="RefSeq" id="WP_379287212.1">
    <property type="nucleotide sequence ID" value="NZ_JBHTIU010000027.1"/>
</dbReference>
<dbReference type="EMBL" id="JBHTIU010000027">
    <property type="protein sequence ID" value="MFD0869002.1"/>
    <property type="molecule type" value="Genomic_DNA"/>
</dbReference>
<gene>
    <name evidence="2" type="ORF">ACFQ03_07560</name>
</gene>